<evidence type="ECO:0000256" key="1">
    <source>
        <dbReference type="ARBA" id="ARBA00001947"/>
    </source>
</evidence>
<evidence type="ECO:0000256" key="10">
    <source>
        <dbReference type="ARBA" id="ARBA00048807"/>
    </source>
</evidence>
<dbReference type="GO" id="GO:0046872">
    <property type="term" value="F:metal ion binding"/>
    <property type="evidence" value="ECO:0007669"/>
    <property type="project" value="UniProtKB-KW"/>
</dbReference>
<dbReference type="PANTHER" id="PTHR12589:SF7">
    <property type="entry name" value="6-PYRUVOYL TETRAHYDROBIOPTERIN SYNTHASE"/>
    <property type="match status" value="1"/>
</dbReference>
<dbReference type="InterPro" id="IPR038418">
    <property type="entry name" value="6-PTP_synth/QueD_sf"/>
</dbReference>
<evidence type="ECO:0000256" key="3">
    <source>
        <dbReference type="ARBA" id="ARBA00008900"/>
    </source>
</evidence>
<evidence type="ECO:0000256" key="8">
    <source>
        <dbReference type="ARBA" id="ARBA00023239"/>
    </source>
</evidence>
<dbReference type="PANTHER" id="PTHR12589">
    <property type="entry name" value="PYRUVOYL TETRAHYDROBIOPTERIN SYNTHASE"/>
    <property type="match status" value="1"/>
</dbReference>
<dbReference type="Proteomes" id="UP000012040">
    <property type="component" value="Chromosome"/>
</dbReference>
<keyword evidence="8" id="KW-0456">Lyase</keyword>
<evidence type="ECO:0000256" key="6">
    <source>
        <dbReference type="ARBA" id="ARBA00022723"/>
    </source>
</evidence>
<dbReference type="OrthoDB" id="9804698at2"/>
<dbReference type="GO" id="GO:0070497">
    <property type="term" value="F:6-carboxytetrahydropterin synthase activity"/>
    <property type="evidence" value="ECO:0007669"/>
    <property type="project" value="UniProtKB-EC"/>
</dbReference>
<comment type="catalytic activity">
    <reaction evidence="10">
        <text>7,8-dihydroneopterin 3'-triphosphate + H2O = 6-carboxy-5,6,7,8-tetrahydropterin + triphosphate + acetaldehyde + 2 H(+)</text>
        <dbReference type="Rhea" id="RHEA:27966"/>
        <dbReference type="ChEBI" id="CHEBI:15343"/>
        <dbReference type="ChEBI" id="CHEBI:15377"/>
        <dbReference type="ChEBI" id="CHEBI:15378"/>
        <dbReference type="ChEBI" id="CHEBI:18036"/>
        <dbReference type="ChEBI" id="CHEBI:58462"/>
        <dbReference type="ChEBI" id="CHEBI:61032"/>
        <dbReference type="EC" id="4.1.2.50"/>
    </reaction>
</comment>
<protein>
    <recommendedName>
        <fullName evidence="5">6-carboxy-5,6,7,8-tetrahydropterin synthase</fullName>
        <ecNumber evidence="4">4.1.2.50</ecNumber>
    </recommendedName>
    <alternativeName>
        <fullName evidence="9">Queuosine biosynthesis protein QueD</fullName>
    </alternativeName>
</protein>
<organism evidence="11 12">
    <name type="scientific">Pseudobdellovibrio exovorus JSS</name>
    <dbReference type="NCBI Taxonomy" id="1184267"/>
    <lineage>
        <taxon>Bacteria</taxon>
        <taxon>Pseudomonadati</taxon>
        <taxon>Bdellovibrionota</taxon>
        <taxon>Bdellovibrionia</taxon>
        <taxon>Bdellovibrionales</taxon>
        <taxon>Pseudobdellovibrionaceae</taxon>
        <taxon>Pseudobdellovibrio</taxon>
    </lineage>
</organism>
<dbReference type="EC" id="4.1.2.50" evidence="4"/>
<dbReference type="KEGG" id="bex:A11Q_1103"/>
<dbReference type="Gene3D" id="3.30.479.10">
    <property type="entry name" value="6-pyruvoyl tetrahydropterin synthase/QueD"/>
    <property type="match status" value="1"/>
</dbReference>
<name>M4VQ88_9BACT</name>
<dbReference type="EMBL" id="CP003537">
    <property type="protein sequence ID" value="AGH95319.1"/>
    <property type="molecule type" value="Genomic_DNA"/>
</dbReference>
<dbReference type="SUPFAM" id="SSF55620">
    <property type="entry name" value="Tetrahydrobiopterin biosynthesis enzymes-like"/>
    <property type="match status" value="1"/>
</dbReference>
<dbReference type="eggNOG" id="COG0720">
    <property type="taxonomic scope" value="Bacteria"/>
</dbReference>
<dbReference type="UniPathway" id="UPA00391"/>
<sequence>MNKTTLHLAKQNFKFSSAHFLIFDEKSAEMLHGHNYQVEVDIFCSSEDAIGGKGYFVDFNVLKKIIKDQCDIWDEHILLPQAHSDMKYQESANGKNYEITFRDRFYSFPINETIWLPIQNTSVENLSWLFAKSIFEKMKSLGVEKVRVSVEETRGQKASTEVS</sequence>
<evidence type="ECO:0000256" key="2">
    <source>
        <dbReference type="ARBA" id="ARBA00005061"/>
    </source>
</evidence>
<dbReference type="AlphaFoldDB" id="M4VQ88"/>
<keyword evidence="12" id="KW-1185">Reference proteome</keyword>
<evidence type="ECO:0000256" key="4">
    <source>
        <dbReference type="ARBA" id="ARBA00012982"/>
    </source>
</evidence>
<evidence type="ECO:0000313" key="11">
    <source>
        <dbReference type="EMBL" id="AGH95319.1"/>
    </source>
</evidence>
<keyword evidence="7" id="KW-0862">Zinc</keyword>
<dbReference type="STRING" id="1184267.A11Q_1103"/>
<evidence type="ECO:0000256" key="9">
    <source>
        <dbReference type="ARBA" id="ARBA00031449"/>
    </source>
</evidence>
<keyword evidence="6" id="KW-0479">Metal-binding</keyword>
<dbReference type="RefSeq" id="WP_015469809.1">
    <property type="nucleotide sequence ID" value="NC_020813.1"/>
</dbReference>
<dbReference type="InterPro" id="IPR007115">
    <property type="entry name" value="6-PTP_synth/QueD"/>
</dbReference>
<dbReference type="Pfam" id="PF01242">
    <property type="entry name" value="PTPS"/>
    <property type="match status" value="1"/>
</dbReference>
<comment type="cofactor">
    <cofactor evidence="1">
        <name>Zn(2+)</name>
        <dbReference type="ChEBI" id="CHEBI:29105"/>
    </cofactor>
</comment>
<reference evidence="11 12" key="1">
    <citation type="journal article" date="2013" name="ISME J.">
        <title>By their genes ye shall know them: genomic signatures of predatory bacteria.</title>
        <authorList>
            <person name="Pasternak Z."/>
            <person name="Pietrokovski S."/>
            <person name="Rotem O."/>
            <person name="Gophna U."/>
            <person name="Lurie-Weinberger M.N."/>
            <person name="Jurkevitch E."/>
        </authorList>
    </citation>
    <scope>NUCLEOTIDE SEQUENCE [LARGE SCALE GENOMIC DNA]</scope>
    <source>
        <strain evidence="11 12">JSS</strain>
    </source>
</reference>
<dbReference type="PATRIC" id="fig|1184267.3.peg.1117"/>
<comment type="pathway">
    <text evidence="2">Purine metabolism; 7-cyano-7-deazaguanine biosynthesis.</text>
</comment>
<accession>M4VQ88</accession>
<evidence type="ECO:0000256" key="7">
    <source>
        <dbReference type="ARBA" id="ARBA00022833"/>
    </source>
</evidence>
<proteinExistence type="inferred from homology"/>
<dbReference type="HOGENOM" id="CLU_111016_3_0_7"/>
<gene>
    <name evidence="11" type="ORF">A11Q_1103</name>
</gene>
<comment type="similarity">
    <text evidence="3">Belongs to the PTPS family. QueD subfamily.</text>
</comment>
<evidence type="ECO:0000256" key="5">
    <source>
        <dbReference type="ARBA" id="ARBA00018141"/>
    </source>
</evidence>
<evidence type="ECO:0000313" key="12">
    <source>
        <dbReference type="Proteomes" id="UP000012040"/>
    </source>
</evidence>